<name>A0A1C2DZ16_9HYPH</name>
<keyword evidence="2" id="KW-1185">Reference proteome</keyword>
<dbReference type="AlphaFoldDB" id="A0A1C2DZ16"/>
<accession>A0A1C2DZ16</accession>
<comment type="caution">
    <text evidence="1">The sequence shown here is derived from an EMBL/GenBank/DDBJ whole genome shotgun (WGS) entry which is preliminary data.</text>
</comment>
<dbReference type="Proteomes" id="UP000094412">
    <property type="component" value="Unassembled WGS sequence"/>
</dbReference>
<organism evidence="1 2">
    <name type="scientific">Mesorhizobium hungaricum</name>
    <dbReference type="NCBI Taxonomy" id="1566387"/>
    <lineage>
        <taxon>Bacteria</taxon>
        <taxon>Pseudomonadati</taxon>
        <taxon>Pseudomonadota</taxon>
        <taxon>Alphaproteobacteria</taxon>
        <taxon>Hyphomicrobiales</taxon>
        <taxon>Phyllobacteriaceae</taxon>
        <taxon>Mesorhizobium</taxon>
    </lineage>
</organism>
<proteinExistence type="predicted"/>
<evidence type="ECO:0000313" key="2">
    <source>
        <dbReference type="Proteomes" id="UP000094412"/>
    </source>
</evidence>
<reference evidence="1 2" key="1">
    <citation type="submission" date="2016-08" db="EMBL/GenBank/DDBJ databases">
        <title>Whole genome sequence of Mesorhizobium sp. strain UASWS1009 isolated from industrial sewage.</title>
        <authorList>
            <person name="Crovadore J."/>
            <person name="Calmin G."/>
            <person name="Chablais R."/>
            <person name="Cochard B."/>
            <person name="Lefort F."/>
        </authorList>
    </citation>
    <scope>NUCLEOTIDE SEQUENCE [LARGE SCALE GENOMIC DNA]</scope>
    <source>
        <strain evidence="1 2">UASWS1009</strain>
    </source>
</reference>
<evidence type="ECO:0000313" key="1">
    <source>
        <dbReference type="EMBL" id="OCX20004.1"/>
    </source>
</evidence>
<gene>
    <name evidence="1" type="ORF">QV13_10480</name>
</gene>
<protein>
    <submittedName>
        <fullName evidence="1">Uncharacterized protein</fullName>
    </submittedName>
</protein>
<sequence>MAAIPVSSVASAMIDQLDFGAVFAIEYGGFCFIEFIQDAATSGRHAGKGLAWAKCHRNRSGAGKAEYSGQK</sequence>
<dbReference type="EMBL" id="MDEO01000030">
    <property type="protein sequence ID" value="OCX20004.1"/>
    <property type="molecule type" value="Genomic_DNA"/>
</dbReference>